<reference evidence="3" key="1">
    <citation type="journal article" date="2017" name="Proc. Natl. Acad. Sci. U.S.A.">
        <title>Simulation of Deepwater Horizon oil plume reveals substrate specialization within a complex community of hydrocarbon-degraders.</title>
        <authorList>
            <person name="Hu P."/>
            <person name="Dubinsky E.A."/>
            <person name="Probst A.J."/>
            <person name="Wang J."/>
            <person name="Sieber C.M.K."/>
            <person name="Tom L.M."/>
            <person name="Gardinali P."/>
            <person name="Banfield J.F."/>
            <person name="Atlas R.M."/>
            <person name="Andersen G.L."/>
        </authorList>
    </citation>
    <scope>NUCLEOTIDE SEQUENCE [LARGE SCALE GENOMIC DNA]</scope>
</reference>
<comment type="caution">
    <text evidence="2">The sequence shown here is derived from an EMBL/GenBank/DDBJ whole genome shotgun (WGS) entry which is preliminary data.</text>
</comment>
<dbReference type="AlphaFoldDB" id="A0A1Y5F7M8"/>
<accession>A0A1Y5F7M8</accession>
<proteinExistence type="predicted"/>
<keyword evidence="1" id="KW-0732">Signal</keyword>
<dbReference type="EMBL" id="MAAO01000006">
    <property type="protein sequence ID" value="OUR96883.1"/>
    <property type="molecule type" value="Genomic_DNA"/>
</dbReference>
<evidence type="ECO:0000313" key="2">
    <source>
        <dbReference type="EMBL" id="OUR96883.1"/>
    </source>
</evidence>
<gene>
    <name evidence="2" type="ORF">A9Q84_11135</name>
</gene>
<evidence type="ECO:0000256" key="1">
    <source>
        <dbReference type="SAM" id="SignalP"/>
    </source>
</evidence>
<dbReference type="Proteomes" id="UP000196531">
    <property type="component" value="Unassembled WGS sequence"/>
</dbReference>
<feature type="chain" id="PRO_5013096729" evidence="1">
    <location>
        <begin position="21"/>
        <end position="490"/>
    </location>
</feature>
<organism evidence="2 3">
    <name type="scientific">Halobacteriovorax marinus</name>
    <dbReference type="NCBI Taxonomy" id="97084"/>
    <lineage>
        <taxon>Bacteria</taxon>
        <taxon>Pseudomonadati</taxon>
        <taxon>Bdellovibrionota</taxon>
        <taxon>Bacteriovoracia</taxon>
        <taxon>Bacteriovoracales</taxon>
        <taxon>Halobacteriovoraceae</taxon>
        <taxon>Halobacteriovorax</taxon>
    </lineage>
</organism>
<feature type="signal peptide" evidence="1">
    <location>
        <begin position="1"/>
        <end position="20"/>
    </location>
</feature>
<name>A0A1Y5F7M8_9BACT</name>
<evidence type="ECO:0000313" key="3">
    <source>
        <dbReference type="Proteomes" id="UP000196531"/>
    </source>
</evidence>
<sequence>MKTLLQIVLAIFLLNKLANAGSIDLSQNFSGVNLGQGVQLPAHSLTPFSCVEVDESMVEAGSNFLVKSDYLEIETLEEIKSLTKGGLQISELFKGKLEKSLSSTTKDKVIKMSLSFLQKQQGKSSVKLKPNFEFLARNGLFVEFAHACGTNYLASIAKGHKLHIFMIVSSTKEQSKKEFEAVLKLKLNELISKLSGTETVEQVLGKLELTASLMKKMESLNQKIQLEYTIAMTSASDSASLGRLVMPSEAPIATGISNQISETGNNLTQLLLTLTKSFPQFALGEFKNNLQNLPVVAGESATYVNLLATSFMGEELFELEADKLQKFLQSNQDFHFFVSAFEKLADRKDKISMLLAKAKKVQNTTTLKFKRKKKLAEILKLLQINMQSTENIHKYCDSTSLVYADCYALAFGKAPGEKQVKQPFIQAGNDFTCLESNDIPSIETCLDQGMGPSSCKRISFSVFNLDLNRCEKSQTDFLADFMIPLQPKVL</sequence>
<protein>
    <submittedName>
        <fullName evidence="2">Uncharacterized protein</fullName>
    </submittedName>
</protein>